<dbReference type="GO" id="GO:0005975">
    <property type="term" value="P:carbohydrate metabolic process"/>
    <property type="evidence" value="ECO:0007669"/>
    <property type="project" value="InterPro"/>
</dbReference>
<dbReference type="PANTHER" id="PTHR46673:SF1">
    <property type="entry name" value="4F2 CELL-SURFACE ANTIGEN HEAVY CHAIN"/>
    <property type="match status" value="1"/>
</dbReference>
<name>A0A9P0DCQ4_PHACE</name>
<dbReference type="GO" id="GO:0004558">
    <property type="term" value="F:alpha-1,4-glucosidase activity"/>
    <property type="evidence" value="ECO:0007669"/>
    <property type="project" value="UniProtKB-EC"/>
</dbReference>
<dbReference type="GO" id="GO:0015823">
    <property type="term" value="P:phenylalanine transport"/>
    <property type="evidence" value="ECO:0007669"/>
    <property type="project" value="TreeGrafter"/>
</dbReference>
<dbReference type="GO" id="GO:0015173">
    <property type="term" value="F:aromatic amino acid transmembrane transporter activity"/>
    <property type="evidence" value="ECO:0007669"/>
    <property type="project" value="TreeGrafter"/>
</dbReference>
<dbReference type="GO" id="GO:1903801">
    <property type="term" value="P:L-leucine import across plasma membrane"/>
    <property type="evidence" value="ECO:0007669"/>
    <property type="project" value="TreeGrafter"/>
</dbReference>
<dbReference type="PANTHER" id="PTHR46673">
    <property type="entry name" value="4F2 CELL-SURFACE ANTIGEN HEAVY CHAIN"/>
    <property type="match status" value="1"/>
</dbReference>
<dbReference type="Gene3D" id="3.20.20.80">
    <property type="entry name" value="Glycosidases"/>
    <property type="match status" value="1"/>
</dbReference>
<protein>
    <recommendedName>
        <fullName evidence="2">alpha-glucosidase</fullName>
        <ecNumber evidence="2">3.2.1.20</ecNumber>
    </recommendedName>
</protein>
<feature type="transmembrane region" description="Helical" evidence="3">
    <location>
        <begin position="77"/>
        <end position="101"/>
    </location>
</feature>
<dbReference type="InterPro" id="IPR017853">
    <property type="entry name" value="GH"/>
</dbReference>
<evidence type="ECO:0000256" key="3">
    <source>
        <dbReference type="SAM" id="Phobius"/>
    </source>
</evidence>
<dbReference type="GO" id="GO:0015190">
    <property type="term" value="F:L-leucine transmembrane transporter activity"/>
    <property type="evidence" value="ECO:0007669"/>
    <property type="project" value="TreeGrafter"/>
</dbReference>
<feature type="domain" description="Glycosyl hydrolase family 13 catalytic" evidence="4">
    <location>
        <begin position="152"/>
        <end position="361"/>
    </location>
</feature>
<evidence type="ECO:0000256" key="2">
    <source>
        <dbReference type="ARBA" id="ARBA00012741"/>
    </source>
</evidence>
<dbReference type="AlphaFoldDB" id="A0A9P0DCQ4"/>
<feature type="domain" description="Solute carrier family 3 member 2 N-terminal" evidence="5">
    <location>
        <begin position="54"/>
        <end position="118"/>
    </location>
</feature>
<comment type="catalytic activity">
    <reaction evidence="1">
        <text>Hydrolysis of terminal, non-reducing (1-&gt;4)-linked alpha-D-glucose residues with release of alpha-D-glucose.</text>
        <dbReference type="EC" id="3.2.1.20"/>
    </reaction>
</comment>
<gene>
    <name evidence="6" type="ORF">PHAECO_LOCUS204</name>
</gene>
<reference evidence="6" key="2">
    <citation type="submission" date="2022-10" db="EMBL/GenBank/DDBJ databases">
        <authorList>
            <consortium name="ENA_rothamsted_submissions"/>
            <consortium name="culmorum"/>
            <person name="King R."/>
        </authorList>
    </citation>
    <scope>NUCLEOTIDE SEQUENCE</scope>
</reference>
<dbReference type="Proteomes" id="UP001153737">
    <property type="component" value="Chromosome 1"/>
</dbReference>
<dbReference type="Pfam" id="PF00128">
    <property type="entry name" value="Alpha-amylase"/>
    <property type="match status" value="1"/>
</dbReference>
<dbReference type="GO" id="GO:0016324">
    <property type="term" value="C:apical plasma membrane"/>
    <property type="evidence" value="ECO:0007669"/>
    <property type="project" value="TreeGrafter"/>
</dbReference>
<dbReference type="EMBL" id="OU896707">
    <property type="protein sequence ID" value="CAH1117212.1"/>
    <property type="molecule type" value="Genomic_DNA"/>
</dbReference>
<dbReference type="EC" id="3.2.1.20" evidence="2"/>
<dbReference type="GO" id="GO:0015180">
    <property type="term" value="F:L-alanine transmembrane transporter activity"/>
    <property type="evidence" value="ECO:0007669"/>
    <property type="project" value="TreeGrafter"/>
</dbReference>
<dbReference type="InterPro" id="IPR042280">
    <property type="entry name" value="SLC3A2"/>
</dbReference>
<organism evidence="6 7">
    <name type="scientific">Phaedon cochleariae</name>
    <name type="common">Mustard beetle</name>
    <dbReference type="NCBI Taxonomy" id="80249"/>
    <lineage>
        <taxon>Eukaryota</taxon>
        <taxon>Metazoa</taxon>
        <taxon>Ecdysozoa</taxon>
        <taxon>Arthropoda</taxon>
        <taxon>Hexapoda</taxon>
        <taxon>Insecta</taxon>
        <taxon>Pterygota</taxon>
        <taxon>Neoptera</taxon>
        <taxon>Endopterygota</taxon>
        <taxon>Coleoptera</taxon>
        <taxon>Polyphaga</taxon>
        <taxon>Cucujiformia</taxon>
        <taxon>Chrysomeloidea</taxon>
        <taxon>Chrysomelidae</taxon>
        <taxon>Chrysomelinae</taxon>
        <taxon>Chrysomelini</taxon>
        <taxon>Phaedon</taxon>
    </lineage>
</organism>
<proteinExistence type="predicted"/>
<dbReference type="InterPro" id="IPR045857">
    <property type="entry name" value="O16G_dom_2"/>
</dbReference>
<dbReference type="Pfam" id="PF16028">
    <property type="entry name" value="SLC3A2_N"/>
    <property type="match status" value="1"/>
</dbReference>
<evidence type="ECO:0000313" key="7">
    <source>
        <dbReference type="Proteomes" id="UP001153737"/>
    </source>
</evidence>
<accession>A0A9P0DCQ4</accession>
<dbReference type="GO" id="GO:0016323">
    <property type="term" value="C:basolateral plasma membrane"/>
    <property type="evidence" value="ECO:0007669"/>
    <property type="project" value="TreeGrafter"/>
</dbReference>
<dbReference type="OrthoDB" id="425602at2759"/>
<keyword evidence="7" id="KW-1185">Reference proteome</keyword>
<evidence type="ECO:0000256" key="1">
    <source>
        <dbReference type="ARBA" id="ARBA00001657"/>
    </source>
</evidence>
<feature type="transmembrane region" description="Helical" evidence="3">
    <location>
        <begin position="12"/>
        <end position="32"/>
    </location>
</feature>
<evidence type="ECO:0000259" key="4">
    <source>
        <dbReference type="Pfam" id="PF00128"/>
    </source>
</evidence>
<keyword evidence="3" id="KW-0472">Membrane</keyword>
<dbReference type="SUPFAM" id="SSF51445">
    <property type="entry name" value="(Trans)glycosidases"/>
    <property type="match status" value="1"/>
</dbReference>
<reference evidence="6" key="1">
    <citation type="submission" date="2022-01" db="EMBL/GenBank/DDBJ databases">
        <authorList>
            <person name="King R."/>
        </authorList>
    </citation>
    <scope>NUCLEOTIDE SEQUENCE</scope>
</reference>
<evidence type="ECO:0000259" key="5">
    <source>
        <dbReference type="Pfam" id="PF16028"/>
    </source>
</evidence>
<sequence length="534" mass="60709">MKLIFHDLSCSLWYSIKVMMLLFLLPYIYSFIPIKYFTLLHEINLGMLGEPTISFGGMNKEELMKYANDPFWVRLRWFLFIGFWILWAAMLVGAILIIYAAPKCDPPPPRTWWQEGPLTELSPDTQPEALQLLDKNIKGLIVTWPDDAYQLFDESHDTVKLIKQAKDAGTKTILDLDPSTSNVWFDASENNNSIYRDYYIWKLPKSSANGDQPQPPNNWVSLNNKPSWTYSPTRKQFYYAPLDRPLLNFHNPNVTREFSLVIEKFIDLGVSGVRLRNAHVLLVDPKFEDETDFSNTAGLIHTQHGFYLHSKTENAPDLGRLLSGWRSIVANKTADGLLMVAEELGKVQSYKVDDRLAVDLPLKARMFDRMNVSEIVNNLNHTFNVDNIEWPLWKVNSSSDVLDIVTYLLPGASLVHQNATLDAQLLKIRESPSIMRGICSLHSLNNNTVFAFIRLTPGNPGILVALNTGESKATVNVRQVPALSEIEEVSIQHYSKNFNETEYMALNAKKDATTVPISPKSAIVLSYVPKKKDE</sequence>
<dbReference type="InterPro" id="IPR006047">
    <property type="entry name" value="GH13_cat_dom"/>
</dbReference>
<keyword evidence="3" id="KW-0812">Transmembrane</keyword>
<dbReference type="InterPro" id="IPR031984">
    <property type="entry name" value="SLC3A2_N"/>
</dbReference>
<dbReference type="Gene3D" id="3.90.400.10">
    <property type="entry name" value="Oligo-1,6-glucosidase, Domain 2"/>
    <property type="match status" value="1"/>
</dbReference>
<dbReference type="GO" id="GO:1904273">
    <property type="term" value="P:L-alanine import across plasma membrane"/>
    <property type="evidence" value="ECO:0007669"/>
    <property type="project" value="TreeGrafter"/>
</dbReference>
<keyword evidence="3" id="KW-1133">Transmembrane helix</keyword>
<evidence type="ECO:0000313" key="6">
    <source>
        <dbReference type="EMBL" id="CAH1117212.1"/>
    </source>
</evidence>